<dbReference type="Gene3D" id="1.10.10.10">
    <property type="entry name" value="Winged helix-like DNA-binding domain superfamily/Winged helix DNA-binding domain"/>
    <property type="match status" value="1"/>
</dbReference>
<dbReference type="AlphaFoldDB" id="A0A6J4MYI0"/>
<dbReference type="CDD" id="cd17920">
    <property type="entry name" value="DEXHc_RecQ"/>
    <property type="match status" value="1"/>
</dbReference>
<evidence type="ECO:0000313" key="15">
    <source>
        <dbReference type="EMBL" id="CAA9371200.1"/>
    </source>
</evidence>
<dbReference type="GO" id="GO:0009378">
    <property type="term" value="F:four-way junction helicase activity"/>
    <property type="evidence" value="ECO:0007669"/>
    <property type="project" value="TreeGrafter"/>
</dbReference>
<sequence>MLTEPLQTSVSADPLEAAREVLRRHWGYPDFRPGQDQAVRNVLGGGDSLTIMPTGGGKSLCYQVPAMMLPGLTVVVSPLISLMKDQVDALAAAGLPATFINSSLSPDEMAMRMLAAETGQLKLLYVAPERFDGERFVRRLAALNVSLLAIDEAHCVSEWGHDFRPSYLRLGEVRRQLGDPPIAALTATATEEVRRDIVRQLSLRDAATLVTGFDRRNLVWHVLRAKNDSEKDRLLLKLLRGRDGSAIVYASTRKNVDALTALLRGTGIDAVGYHAGLPDVERKRIQERFMSGAAPAVVATNAFGMGIDKRDVRVVVHYNMPGNLEAYYQEAGRAGRDGGPSDCVLLHAYADRFTHEFFIETANPPRRAVEAIMEALRRGADASGVCSIPVAELGRTVPGVKGDRMAASALRVLEQYGLVRPLGPAGSGVRVRLVARPERISRDLAGREAELNLLRTLWRRGGGEAAYRGVELEWGMLGVPGGRGEASRLLESLQQEGFLEWGQAGGDGVWVLDRATPIHRLPVDWRSVDAKRERDLGKLQKVQQYGYTEECRRGFVLRYFGDPAAMRECGACDNCLRAGGRPAVAGAGASEAVDLGTSSTRRGPSRTARRTDLLDRLRELRGELARRH</sequence>
<dbReference type="EMBL" id="CADCTW010000246">
    <property type="protein sequence ID" value="CAA9371200.1"/>
    <property type="molecule type" value="Genomic_DNA"/>
</dbReference>
<dbReference type="PROSITE" id="PS51194">
    <property type="entry name" value="HELICASE_CTER"/>
    <property type="match status" value="1"/>
</dbReference>
<dbReference type="PANTHER" id="PTHR13710:SF105">
    <property type="entry name" value="ATP-DEPENDENT DNA HELICASE Q1"/>
    <property type="match status" value="1"/>
</dbReference>
<evidence type="ECO:0000256" key="7">
    <source>
        <dbReference type="ARBA" id="ARBA00023125"/>
    </source>
</evidence>
<comment type="similarity">
    <text evidence="1">Belongs to the helicase family. RecQ subfamily.</text>
</comment>
<reference evidence="15" key="1">
    <citation type="submission" date="2020-02" db="EMBL/GenBank/DDBJ databases">
        <authorList>
            <person name="Meier V. D."/>
        </authorList>
    </citation>
    <scope>NUCLEOTIDE SEQUENCE</scope>
    <source>
        <strain evidence="15">AVDCRST_MAG68</strain>
    </source>
</reference>
<evidence type="ECO:0000256" key="8">
    <source>
        <dbReference type="ARBA" id="ARBA00023235"/>
    </source>
</evidence>
<dbReference type="NCBIfam" id="TIGR00614">
    <property type="entry name" value="recQ_fam"/>
    <property type="match status" value="1"/>
</dbReference>
<evidence type="ECO:0000256" key="12">
    <source>
        <dbReference type="ARBA" id="ARBA00044550"/>
    </source>
</evidence>
<dbReference type="GO" id="GO:0006310">
    <property type="term" value="P:DNA recombination"/>
    <property type="evidence" value="ECO:0007669"/>
    <property type="project" value="InterPro"/>
</dbReference>
<keyword evidence="7" id="KW-0238">DNA-binding</keyword>
<dbReference type="InterPro" id="IPR014001">
    <property type="entry name" value="Helicase_ATP-bd"/>
</dbReference>
<keyword evidence="6" id="KW-0067">ATP-binding</keyword>
<evidence type="ECO:0000256" key="3">
    <source>
        <dbReference type="ARBA" id="ARBA00022741"/>
    </source>
</evidence>
<dbReference type="Pfam" id="PF00271">
    <property type="entry name" value="Helicase_C"/>
    <property type="match status" value="1"/>
</dbReference>
<feature type="non-terminal residue" evidence="15">
    <location>
        <position position="628"/>
    </location>
</feature>
<dbReference type="GO" id="GO:0003677">
    <property type="term" value="F:DNA binding"/>
    <property type="evidence" value="ECO:0007669"/>
    <property type="project" value="UniProtKB-KW"/>
</dbReference>
<dbReference type="GO" id="GO:0046872">
    <property type="term" value="F:metal ion binding"/>
    <property type="evidence" value="ECO:0007669"/>
    <property type="project" value="UniProtKB-KW"/>
</dbReference>
<dbReference type="InterPro" id="IPR011545">
    <property type="entry name" value="DEAD/DEAH_box_helicase_dom"/>
</dbReference>
<dbReference type="Pfam" id="PF00270">
    <property type="entry name" value="DEAD"/>
    <property type="match status" value="1"/>
</dbReference>
<evidence type="ECO:0000259" key="13">
    <source>
        <dbReference type="PROSITE" id="PS51192"/>
    </source>
</evidence>
<dbReference type="FunFam" id="3.40.50.300:FF:000296">
    <property type="entry name" value="ATP-dependent DNA helicase RecQ"/>
    <property type="match status" value="1"/>
</dbReference>
<keyword evidence="8" id="KW-0413">Isomerase</keyword>
<dbReference type="SMART" id="SM00490">
    <property type="entry name" value="HELICc"/>
    <property type="match status" value="1"/>
</dbReference>
<dbReference type="GO" id="GO:0005524">
    <property type="term" value="F:ATP binding"/>
    <property type="evidence" value="ECO:0007669"/>
    <property type="project" value="UniProtKB-KW"/>
</dbReference>
<protein>
    <recommendedName>
        <fullName evidence="11">ATP-dependent DNA helicase RecQ</fullName>
        <ecNumber evidence="10">5.6.2.4</ecNumber>
    </recommendedName>
    <alternativeName>
        <fullName evidence="12">DNA 3'-5' helicase RecQ</fullName>
    </alternativeName>
</protein>
<evidence type="ECO:0000256" key="10">
    <source>
        <dbReference type="ARBA" id="ARBA00034808"/>
    </source>
</evidence>
<dbReference type="InterPro" id="IPR032284">
    <property type="entry name" value="RecQ_Zn-bd"/>
</dbReference>
<dbReference type="Pfam" id="PF16124">
    <property type="entry name" value="RecQ_Zn_bind"/>
    <property type="match status" value="1"/>
</dbReference>
<dbReference type="GO" id="GO:0005737">
    <property type="term" value="C:cytoplasm"/>
    <property type="evidence" value="ECO:0007669"/>
    <property type="project" value="TreeGrafter"/>
</dbReference>
<dbReference type="InterPro" id="IPR004589">
    <property type="entry name" value="DNA_helicase_ATP-dep_RecQ"/>
</dbReference>
<feature type="domain" description="Helicase ATP-binding" evidence="13">
    <location>
        <begin position="39"/>
        <end position="207"/>
    </location>
</feature>
<dbReference type="GO" id="GO:0043590">
    <property type="term" value="C:bacterial nucleoid"/>
    <property type="evidence" value="ECO:0007669"/>
    <property type="project" value="TreeGrafter"/>
</dbReference>
<proteinExistence type="inferred from homology"/>
<dbReference type="GO" id="GO:0030894">
    <property type="term" value="C:replisome"/>
    <property type="evidence" value="ECO:0007669"/>
    <property type="project" value="TreeGrafter"/>
</dbReference>
<keyword evidence="3" id="KW-0547">Nucleotide-binding</keyword>
<comment type="catalytic activity">
    <reaction evidence="9">
        <text>Couples ATP hydrolysis with the unwinding of duplex DNA by translocating in the 3'-5' direction.</text>
        <dbReference type="EC" id="5.6.2.4"/>
    </reaction>
</comment>
<dbReference type="InterPro" id="IPR027417">
    <property type="entry name" value="P-loop_NTPase"/>
</dbReference>
<evidence type="ECO:0000256" key="2">
    <source>
        <dbReference type="ARBA" id="ARBA00022723"/>
    </source>
</evidence>
<evidence type="ECO:0000259" key="14">
    <source>
        <dbReference type="PROSITE" id="PS51194"/>
    </source>
</evidence>
<organism evidence="15">
    <name type="scientific">uncultured Gemmatimonadota bacterium</name>
    <dbReference type="NCBI Taxonomy" id="203437"/>
    <lineage>
        <taxon>Bacteria</taxon>
        <taxon>Pseudomonadati</taxon>
        <taxon>Gemmatimonadota</taxon>
        <taxon>environmental samples</taxon>
    </lineage>
</organism>
<gene>
    <name evidence="15" type="ORF">AVDCRST_MAG68-5536</name>
</gene>
<dbReference type="PROSITE" id="PS51192">
    <property type="entry name" value="HELICASE_ATP_BIND_1"/>
    <property type="match status" value="1"/>
</dbReference>
<accession>A0A6J4MYI0</accession>
<name>A0A6J4MYI0_9BACT</name>
<dbReference type="GO" id="GO:0043138">
    <property type="term" value="F:3'-5' DNA helicase activity"/>
    <property type="evidence" value="ECO:0007669"/>
    <property type="project" value="UniProtKB-EC"/>
</dbReference>
<dbReference type="InterPro" id="IPR001650">
    <property type="entry name" value="Helicase_C-like"/>
</dbReference>
<evidence type="ECO:0000256" key="6">
    <source>
        <dbReference type="ARBA" id="ARBA00022840"/>
    </source>
</evidence>
<evidence type="ECO:0000256" key="5">
    <source>
        <dbReference type="ARBA" id="ARBA00022806"/>
    </source>
</evidence>
<evidence type="ECO:0000256" key="9">
    <source>
        <dbReference type="ARBA" id="ARBA00034617"/>
    </source>
</evidence>
<dbReference type="PANTHER" id="PTHR13710">
    <property type="entry name" value="DNA HELICASE RECQ FAMILY MEMBER"/>
    <property type="match status" value="1"/>
</dbReference>
<dbReference type="Gene3D" id="3.40.50.300">
    <property type="entry name" value="P-loop containing nucleotide triphosphate hydrolases"/>
    <property type="match status" value="2"/>
</dbReference>
<keyword evidence="5 15" id="KW-0347">Helicase</keyword>
<dbReference type="GO" id="GO:0016787">
    <property type="term" value="F:hydrolase activity"/>
    <property type="evidence" value="ECO:0007669"/>
    <property type="project" value="UniProtKB-KW"/>
</dbReference>
<dbReference type="EC" id="5.6.2.4" evidence="10"/>
<evidence type="ECO:0000256" key="1">
    <source>
        <dbReference type="ARBA" id="ARBA00005446"/>
    </source>
</evidence>
<dbReference type="InterPro" id="IPR036388">
    <property type="entry name" value="WH-like_DNA-bd_sf"/>
</dbReference>
<evidence type="ECO:0000256" key="4">
    <source>
        <dbReference type="ARBA" id="ARBA00022801"/>
    </source>
</evidence>
<dbReference type="GO" id="GO:0006281">
    <property type="term" value="P:DNA repair"/>
    <property type="evidence" value="ECO:0007669"/>
    <property type="project" value="TreeGrafter"/>
</dbReference>
<dbReference type="SUPFAM" id="SSF52540">
    <property type="entry name" value="P-loop containing nucleoside triphosphate hydrolases"/>
    <property type="match status" value="1"/>
</dbReference>
<evidence type="ECO:0000256" key="11">
    <source>
        <dbReference type="ARBA" id="ARBA00044535"/>
    </source>
</evidence>
<feature type="domain" description="Helicase C-terminal" evidence="14">
    <location>
        <begin position="230"/>
        <end position="380"/>
    </location>
</feature>
<dbReference type="SMART" id="SM00487">
    <property type="entry name" value="DEXDc"/>
    <property type="match status" value="1"/>
</dbReference>
<keyword evidence="2" id="KW-0479">Metal-binding</keyword>
<keyword evidence="4" id="KW-0378">Hydrolase</keyword>